<evidence type="ECO:0000259" key="8">
    <source>
        <dbReference type="PROSITE" id="PS50045"/>
    </source>
</evidence>
<comment type="caution">
    <text evidence="9">The sequence shown here is derived from an EMBL/GenBank/DDBJ whole genome shotgun (WGS) entry which is preliminary data.</text>
</comment>
<gene>
    <name evidence="9" type="ORF">SCD90_02050</name>
</gene>
<sequence>MPGARPTTHAAVRTSAASIADLFSTQRINLEHSWRRCIDRYGLDPSAHQHLSSLSRSELREHSEPLDEVLVLAREELDYVYAPLADASFGVSIANMTGLILSYRSPQDEGYVSTEREGTLWAEGVTGTNGVGTCVLERRPTQVFQKEHFFRDFSFLSCAAAPLLSADAEMIGVLNFTSGNPALREDTFRLVSGLAIKTAERLSNQLFARRFQSRTILKARLGEDATLLIAVDDDQNILGANQAARLWMNWRDGAVKAQSMWSVFEVERPGERLQSGPLLLQREGGTLAFEVRVADAPRFVPAPAVSRDRQIAKPAPRDATHTPSVADCLGSDPRLARSLRVLTKVSGSKLPILLLGETGAGKDTMARAIHAEGSRKDRPFVAFNCAAVPETLIDSELFGYGAGAFTGARREGNAGRLVEADGGVLFLDEIGDMPLILQTRLLRVLESGEVSPLGAGKTRHIDVQVIAATNHDLRQRVAGGTFREDLFHRLAGVVIDVLPLRERSDMREVVDAMIARVGSERDLRLTDGAMAALLAHSWPGNMRELKFVLQRAVQICDDDLITSEDLLLHSGLSGGTPTAIAPPSFAADRPSTAREAVASAERELIEESLARHRGEIDAAAAALNISRATLYRKLRQHGLRARDFTR</sequence>
<dbReference type="EMBL" id="JAXAFJ010000001">
    <property type="protein sequence ID" value="MDX6804835.1"/>
    <property type="molecule type" value="Genomic_DNA"/>
</dbReference>
<proteinExistence type="predicted"/>
<dbReference type="PROSITE" id="PS00675">
    <property type="entry name" value="SIGMA54_INTERACT_1"/>
    <property type="match status" value="1"/>
</dbReference>
<dbReference type="RefSeq" id="WP_319842950.1">
    <property type="nucleotide sequence ID" value="NZ_JAXAFJ010000001.1"/>
</dbReference>
<dbReference type="InterPro" id="IPR025662">
    <property type="entry name" value="Sigma_54_int_dom_ATP-bd_1"/>
</dbReference>
<dbReference type="SUPFAM" id="SSF52540">
    <property type="entry name" value="P-loop containing nucleoside triphosphate hydrolases"/>
    <property type="match status" value="1"/>
</dbReference>
<dbReference type="Pfam" id="PF01590">
    <property type="entry name" value="GAF"/>
    <property type="match status" value="1"/>
</dbReference>
<keyword evidence="4" id="KW-0805">Transcription regulation</keyword>
<dbReference type="Pfam" id="PF00158">
    <property type="entry name" value="Sigma54_activat"/>
    <property type="match status" value="1"/>
</dbReference>
<accession>A0ABU4RM74</accession>
<evidence type="ECO:0000256" key="2">
    <source>
        <dbReference type="ARBA" id="ARBA00022840"/>
    </source>
</evidence>
<dbReference type="Gene3D" id="1.10.8.60">
    <property type="match status" value="1"/>
</dbReference>
<dbReference type="PANTHER" id="PTHR32071:SF77">
    <property type="entry name" value="TRANSCRIPTIONAL REGULATORY PROTEIN"/>
    <property type="match status" value="1"/>
</dbReference>
<keyword evidence="10" id="KW-1185">Reference proteome</keyword>
<dbReference type="InterPro" id="IPR009057">
    <property type="entry name" value="Homeodomain-like_sf"/>
</dbReference>
<dbReference type="PROSITE" id="PS50045">
    <property type="entry name" value="SIGMA54_INTERACT_4"/>
    <property type="match status" value="1"/>
</dbReference>
<evidence type="ECO:0000313" key="9">
    <source>
        <dbReference type="EMBL" id="MDX6804835.1"/>
    </source>
</evidence>
<dbReference type="Gene3D" id="1.10.10.60">
    <property type="entry name" value="Homeodomain-like"/>
    <property type="match status" value="1"/>
</dbReference>
<dbReference type="InterPro" id="IPR003018">
    <property type="entry name" value="GAF"/>
</dbReference>
<evidence type="ECO:0000256" key="7">
    <source>
        <dbReference type="SAM" id="MobiDB-lite"/>
    </source>
</evidence>
<evidence type="ECO:0000256" key="1">
    <source>
        <dbReference type="ARBA" id="ARBA00022741"/>
    </source>
</evidence>
<evidence type="ECO:0000256" key="4">
    <source>
        <dbReference type="ARBA" id="ARBA00023015"/>
    </source>
</evidence>
<dbReference type="InterPro" id="IPR029016">
    <property type="entry name" value="GAF-like_dom_sf"/>
</dbReference>
<reference evidence="9 10" key="1">
    <citation type="submission" date="2023-11" db="EMBL/GenBank/DDBJ databases">
        <authorList>
            <person name="Bao R."/>
        </authorList>
    </citation>
    <scope>NUCLEOTIDE SEQUENCE [LARGE SCALE GENOMIC DNA]</scope>
    <source>
        <strain evidence="9 10">PJ23</strain>
    </source>
</reference>
<keyword evidence="5" id="KW-0238">DNA-binding</keyword>
<dbReference type="InterPro" id="IPR002197">
    <property type="entry name" value="HTH_Fis"/>
</dbReference>
<dbReference type="InterPro" id="IPR003593">
    <property type="entry name" value="AAA+_ATPase"/>
</dbReference>
<dbReference type="Proteomes" id="UP001274321">
    <property type="component" value="Unassembled WGS sequence"/>
</dbReference>
<name>A0ABU4RM74_9HYPH</name>
<feature type="domain" description="Sigma-54 factor interaction" evidence="8">
    <location>
        <begin position="328"/>
        <end position="554"/>
    </location>
</feature>
<organism evidence="9 10">
    <name type="scientific">Terrihabitans rhizophilus</name>
    <dbReference type="NCBI Taxonomy" id="3092662"/>
    <lineage>
        <taxon>Bacteria</taxon>
        <taxon>Pseudomonadati</taxon>
        <taxon>Pseudomonadota</taxon>
        <taxon>Alphaproteobacteria</taxon>
        <taxon>Hyphomicrobiales</taxon>
        <taxon>Terrihabitans</taxon>
    </lineage>
</organism>
<dbReference type="CDD" id="cd00009">
    <property type="entry name" value="AAA"/>
    <property type="match status" value="1"/>
</dbReference>
<keyword evidence="2" id="KW-0067">ATP-binding</keyword>
<dbReference type="Gene3D" id="3.30.450.40">
    <property type="match status" value="1"/>
</dbReference>
<evidence type="ECO:0000313" key="10">
    <source>
        <dbReference type="Proteomes" id="UP001274321"/>
    </source>
</evidence>
<protein>
    <submittedName>
        <fullName evidence="9">Sigma-54-dependent Fis family transcriptional regulator</fullName>
    </submittedName>
</protein>
<evidence type="ECO:0000256" key="3">
    <source>
        <dbReference type="ARBA" id="ARBA00023012"/>
    </source>
</evidence>
<feature type="region of interest" description="Disordered" evidence="7">
    <location>
        <begin position="305"/>
        <end position="324"/>
    </location>
</feature>
<evidence type="ECO:0000256" key="6">
    <source>
        <dbReference type="ARBA" id="ARBA00023163"/>
    </source>
</evidence>
<keyword evidence="3" id="KW-0902">Two-component regulatory system</keyword>
<dbReference type="InterPro" id="IPR027417">
    <property type="entry name" value="P-loop_NTPase"/>
</dbReference>
<keyword evidence="1" id="KW-0547">Nucleotide-binding</keyword>
<dbReference type="Pfam" id="PF02954">
    <property type="entry name" value="HTH_8"/>
    <property type="match status" value="1"/>
</dbReference>
<dbReference type="PANTHER" id="PTHR32071">
    <property type="entry name" value="TRANSCRIPTIONAL REGULATORY PROTEIN"/>
    <property type="match status" value="1"/>
</dbReference>
<keyword evidence="6" id="KW-0804">Transcription</keyword>
<dbReference type="SUPFAM" id="SSF46689">
    <property type="entry name" value="Homeodomain-like"/>
    <property type="match status" value="1"/>
</dbReference>
<dbReference type="InterPro" id="IPR002078">
    <property type="entry name" value="Sigma_54_int"/>
</dbReference>
<dbReference type="Pfam" id="PF25601">
    <property type="entry name" value="AAA_lid_14"/>
    <property type="match status" value="1"/>
</dbReference>
<dbReference type="SMART" id="SM00382">
    <property type="entry name" value="AAA"/>
    <property type="match status" value="1"/>
</dbReference>
<evidence type="ECO:0000256" key="5">
    <source>
        <dbReference type="ARBA" id="ARBA00023125"/>
    </source>
</evidence>
<dbReference type="Gene3D" id="3.40.50.300">
    <property type="entry name" value="P-loop containing nucleotide triphosphate hydrolases"/>
    <property type="match status" value="1"/>
</dbReference>
<dbReference type="PRINTS" id="PR01590">
    <property type="entry name" value="HTHFIS"/>
</dbReference>
<dbReference type="InterPro" id="IPR058031">
    <property type="entry name" value="AAA_lid_NorR"/>
</dbReference>
<feature type="compositionally biased region" description="Basic and acidic residues" evidence="7">
    <location>
        <begin position="306"/>
        <end position="320"/>
    </location>
</feature>